<dbReference type="EMBL" id="FXTZ01000002">
    <property type="protein sequence ID" value="SMP12882.1"/>
    <property type="molecule type" value="Genomic_DNA"/>
</dbReference>
<dbReference type="Proteomes" id="UP001157960">
    <property type="component" value="Unassembled WGS sequence"/>
</dbReference>
<feature type="domain" description="SnoaL-like" evidence="1">
    <location>
        <begin position="12"/>
        <end position="100"/>
    </location>
</feature>
<dbReference type="SUPFAM" id="SSF54427">
    <property type="entry name" value="NTF2-like"/>
    <property type="match status" value="1"/>
</dbReference>
<protein>
    <submittedName>
        <fullName evidence="2">Predicted SnoaL-like aldol condensation-catalyzing enzyme</fullName>
    </submittedName>
</protein>
<dbReference type="Gene3D" id="3.10.450.50">
    <property type="match status" value="1"/>
</dbReference>
<gene>
    <name evidence="2" type="ORF">SAMN06264346_102503</name>
</gene>
<accession>A0ABY1NMZ9</accession>
<proteinExistence type="predicted"/>
<evidence type="ECO:0000313" key="2">
    <source>
        <dbReference type="EMBL" id="SMP12882.1"/>
    </source>
</evidence>
<evidence type="ECO:0000313" key="3">
    <source>
        <dbReference type="Proteomes" id="UP001157960"/>
    </source>
</evidence>
<dbReference type="RefSeq" id="WP_283421440.1">
    <property type="nucleotide sequence ID" value="NZ_FXTZ01000002.1"/>
</dbReference>
<organism evidence="2 3">
    <name type="scientific">Chryseobacterium profundimaris</name>
    <dbReference type="NCBI Taxonomy" id="1387275"/>
    <lineage>
        <taxon>Bacteria</taxon>
        <taxon>Pseudomonadati</taxon>
        <taxon>Bacteroidota</taxon>
        <taxon>Flavobacteriia</taxon>
        <taxon>Flavobacteriales</taxon>
        <taxon>Weeksellaceae</taxon>
        <taxon>Chryseobacterium group</taxon>
        <taxon>Chryseobacterium</taxon>
    </lineage>
</organism>
<keyword evidence="3" id="KW-1185">Reference proteome</keyword>
<sequence>MTNKELVTKAVTAVFGQRDLSALDLYFDSNYIQHNPALPNGTAALKQVIPTLPEDFKYEVGTVTENEDVVMVHGRFSNWHGKNYIAVDIFKVKDGKLVEHWDVLQEEVKPENTATGNAMFPIS</sequence>
<evidence type="ECO:0000259" key="1">
    <source>
        <dbReference type="Pfam" id="PF12680"/>
    </source>
</evidence>
<comment type="caution">
    <text evidence="2">The sequence shown here is derived from an EMBL/GenBank/DDBJ whole genome shotgun (WGS) entry which is preliminary data.</text>
</comment>
<dbReference type="Pfam" id="PF12680">
    <property type="entry name" value="SnoaL_2"/>
    <property type="match status" value="1"/>
</dbReference>
<reference evidence="2 3" key="1">
    <citation type="submission" date="2017-05" db="EMBL/GenBank/DDBJ databases">
        <authorList>
            <person name="Varghese N."/>
            <person name="Submissions S."/>
        </authorList>
    </citation>
    <scope>NUCLEOTIDE SEQUENCE [LARGE SCALE GENOMIC DNA]</scope>
    <source>
        <strain evidence="2 3">DSM 28214</strain>
    </source>
</reference>
<dbReference type="InterPro" id="IPR032710">
    <property type="entry name" value="NTF2-like_dom_sf"/>
</dbReference>
<name>A0ABY1NMZ9_9FLAO</name>
<dbReference type="InterPro" id="IPR037401">
    <property type="entry name" value="SnoaL-like"/>
</dbReference>